<sequence>MPVRDLNPVLVIPHGQKTRSPKLEAAKRKILPSVQFEQENEVSTEGVANTPRNPDGSLTKTSEVKLKATKQ</sequence>
<evidence type="ECO:0000313" key="3">
    <source>
        <dbReference type="Proteomes" id="UP001372834"/>
    </source>
</evidence>
<feature type="region of interest" description="Disordered" evidence="1">
    <location>
        <begin position="36"/>
        <end position="71"/>
    </location>
</feature>
<accession>A0AAN8P5Q2</accession>
<gene>
    <name evidence="2" type="ORF">RUM43_007460</name>
</gene>
<evidence type="ECO:0000313" key="2">
    <source>
        <dbReference type="EMBL" id="KAK6639190.1"/>
    </source>
</evidence>
<name>A0AAN8P5Q2_POLSC</name>
<feature type="compositionally biased region" description="Polar residues" evidence="1">
    <location>
        <begin position="36"/>
        <end position="61"/>
    </location>
</feature>
<dbReference type="EMBL" id="JAWJWE010000003">
    <property type="protein sequence ID" value="KAK6639190.1"/>
    <property type="molecule type" value="Genomic_DNA"/>
</dbReference>
<dbReference type="AlphaFoldDB" id="A0AAN8P5Q2"/>
<dbReference type="Proteomes" id="UP001372834">
    <property type="component" value="Unassembled WGS sequence"/>
</dbReference>
<reference evidence="2 3" key="1">
    <citation type="submission" date="2023-10" db="EMBL/GenBank/DDBJ databases">
        <title>Genomes of two closely related lineages of the louse Polyplax serrata with different host specificities.</title>
        <authorList>
            <person name="Martinu J."/>
            <person name="Tarabai H."/>
            <person name="Stefka J."/>
            <person name="Hypsa V."/>
        </authorList>
    </citation>
    <scope>NUCLEOTIDE SEQUENCE [LARGE SCALE GENOMIC DNA]</scope>
    <source>
        <strain evidence="2">HR10_N</strain>
    </source>
</reference>
<evidence type="ECO:0000256" key="1">
    <source>
        <dbReference type="SAM" id="MobiDB-lite"/>
    </source>
</evidence>
<comment type="caution">
    <text evidence="2">The sequence shown here is derived from an EMBL/GenBank/DDBJ whole genome shotgun (WGS) entry which is preliminary data.</text>
</comment>
<protein>
    <submittedName>
        <fullName evidence="2">Uncharacterized protein</fullName>
    </submittedName>
</protein>
<proteinExistence type="predicted"/>
<feature type="non-terminal residue" evidence="2">
    <location>
        <position position="71"/>
    </location>
</feature>
<organism evidence="2 3">
    <name type="scientific">Polyplax serrata</name>
    <name type="common">Common mouse louse</name>
    <dbReference type="NCBI Taxonomy" id="468196"/>
    <lineage>
        <taxon>Eukaryota</taxon>
        <taxon>Metazoa</taxon>
        <taxon>Ecdysozoa</taxon>
        <taxon>Arthropoda</taxon>
        <taxon>Hexapoda</taxon>
        <taxon>Insecta</taxon>
        <taxon>Pterygota</taxon>
        <taxon>Neoptera</taxon>
        <taxon>Paraneoptera</taxon>
        <taxon>Psocodea</taxon>
        <taxon>Troctomorpha</taxon>
        <taxon>Phthiraptera</taxon>
        <taxon>Anoplura</taxon>
        <taxon>Polyplacidae</taxon>
        <taxon>Polyplax</taxon>
    </lineage>
</organism>
<feature type="compositionally biased region" description="Basic and acidic residues" evidence="1">
    <location>
        <begin position="62"/>
        <end position="71"/>
    </location>
</feature>